<dbReference type="EMBL" id="JANAWD010000486">
    <property type="protein sequence ID" value="KAJ3478773.1"/>
    <property type="molecule type" value="Genomic_DNA"/>
</dbReference>
<evidence type="ECO:0008006" key="3">
    <source>
        <dbReference type="Google" id="ProtNLM"/>
    </source>
</evidence>
<organism evidence="1 2">
    <name type="scientific">Meripilus lineatus</name>
    <dbReference type="NCBI Taxonomy" id="2056292"/>
    <lineage>
        <taxon>Eukaryota</taxon>
        <taxon>Fungi</taxon>
        <taxon>Dikarya</taxon>
        <taxon>Basidiomycota</taxon>
        <taxon>Agaricomycotina</taxon>
        <taxon>Agaricomycetes</taxon>
        <taxon>Polyporales</taxon>
        <taxon>Meripilaceae</taxon>
        <taxon>Meripilus</taxon>
    </lineage>
</organism>
<dbReference type="Gene3D" id="3.80.10.10">
    <property type="entry name" value="Ribonuclease Inhibitor"/>
    <property type="match status" value="1"/>
</dbReference>
<dbReference type="AlphaFoldDB" id="A0AAD5UWZ7"/>
<dbReference type="InterPro" id="IPR032675">
    <property type="entry name" value="LRR_dom_sf"/>
</dbReference>
<name>A0AAD5UWZ7_9APHY</name>
<reference evidence="1" key="1">
    <citation type="submission" date="2022-07" db="EMBL/GenBank/DDBJ databases">
        <title>Genome Sequence of Physisporinus lineatus.</title>
        <authorList>
            <person name="Buettner E."/>
        </authorList>
    </citation>
    <scope>NUCLEOTIDE SEQUENCE</scope>
    <source>
        <strain evidence="1">VT162</strain>
    </source>
</reference>
<dbReference type="SUPFAM" id="SSF52047">
    <property type="entry name" value="RNI-like"/>
    <property type="match status" value="1"/>
</dbReference>
<accession>A0AAD5UWZ7</accession>
<gene>
    <name evidence="1" type="ORF">NLI96_g9532</name>
</gene>
<proteinExistence type="predicted"/>
<sequence>MDRCPPEICLEIFGFACTDDGYTGRSLSLVSTFFHDTSQPVQLQSVAVYGANQMHAFAFFLRSRPPHLRKVRHLFITDRERVEHPQEHIDEEDADEFFDNMHFFLTSILADISPTLQTLMLNFCVNYFITEVPLLPVELPALTELTVHGGPIEESFLRSSQAKSLKRLHIASHCQLPSNLSSCLSYIAPSLTHLRISGVYGSGDCGDLQEMLHTATSIWSKRAHPDGEDQSWIAGLCKVIIGRSPPWSGADYKETTRVLTRLYENDTSGRLAVLKIPPRPFGQRAQRGIDFDSDGMFFIARRHWLQRIIGGEGCWGIGKEHCEQKRDRWGGIVDVQ</sequence>
<comment type="caution">
    <text evidence="1">The sequence shown here is derived from an EMBL/GenBank/DDBJ whole genome shotgun (WGS) entry which is preliminary data.</text>
</comment>
<dbReference type="Proteomes" id="UP001212997">
    <property type="component" value="Unassembled WGS sequence"/>
</dbReference>
<evidence type="ECO:0000313" key="1">
    <source>
        <dbReference type="EMBL" id="KAJ3478773.1"/>
    </source>
</evidence>
<evidence type="ECO:0000313" key="2">
    <source>
        <dbReference type="Proteomes" id="UP001212997"/>
    </source>
</evidence>
<keyword evidence="2" id="KW-1185">Reference proteome</keyword>
<protein>
    <recommendedName>
        <fullName evidence="3">F-box domain-containing protein</fullName>
    </recommendedName>
</protein>